<organism evidence="4 5">
    <name type="scientific">Aspergillus sclerotialis</name>
    <dbReference type="NCBI Taxonomy" id="2070753"/>
    <lineage>
        <taxon>Eukaryota</taxon>
        <taxon>Fungi</taxon>
        <taxon>Dikarya</taxon>
        <taxon>Ascomycota</taxon>
        <taxon>Pezizomycotina</taxon>
        <taxon>Eurotiomycetes</taxon>
        <taxon>Eurotiomycetidae</taxon>
        <taxon>Eurotiales</taxon>
        <taxon>Aspergillaceae</taxon>
        <taxon>Aspergillus</taxon>
        <taxon>Aspergillus subgen. Polypaecilum</taxon>
    </lineage>
</organism>
<evidence type="ECO:0000313" key="5">
    <source>
        <dbReference type="Proteomes" id="UP000266188"/>
    </source>
</evidence>
<dbReference type="Proteomes" id="UP000266188">
    <property type="component" value="Unassembled WGS sequence"/>
</dbReference>
<comment type="caution">
    <text evidence="4">The sequence shown here is derived from an EMBL/GenBank/DDBJ whole genome shotgun (WGS) entry which is preliminary data.</text>
</comment>
<dbReference type="STRING" id="2070753.A0A3A2ZD57"/>
<dbReference type="AlphaFoldDB" id="A0A3A2ZD57"/>
<dbReference type="InterPro" id="IPR051091">
    <property type="entry name" value="O-Glucosyltr/Glycosyltrsf_90"/>
</dbReference>
<keyword evidence="2" id="KW-0808">Transferase</keyword>
<proteinExistence type="inferred from homology"/>
<dbReference type="EMBL" id="MVGC01000432">
    <property type="protein sequence ID" value="RJE19237.1"/>
    <property type="molecule type" value="Genomic_DNA"/>
</dbReference>
<comment type="similarity">
    <text evidence="1">Belongs to the glycosyltransferase 90 family.</text>
</comment>
<evidence type="ECO:0000313" key="4">
    <source>
        <dbReference type="EMBL" id="RJE19237.1"/>
    </source>
</evidence>
<dbReference type="PANTHER" id="PTHR12203">
    <property type="entry name" value="KDEL LYS-ASP-GLU-LEU CONTAINING - RELATED"/>
    <property type="match status" value="1"/>
</dbReference>
<evidence type="ECO:0000256" key="1">
    <source>
        <dbReference type="ARBA" id="ARBA00010118"/>
    </source>
</evidence>
<gene>
    <name evidence="4" type="ORF">PHISCL_08425</name>
</gene>
<protein>
    <submittedName>
        <fullName evidence="4">Capsular associated protein</fullName>
    </submittedName>
</protein>
<name>A0A3A2ZD57_9EURO</name>
<dbReference type="SMART" id="SM00672">
    <property type="entry name" value="CAP10"/>
    <property type="match status" value="1"/>
</dbReference>
<accession>A0A3A2ZD57</accession>
<evidence type="ECO:0000259" key="3">
    <source>
        <dbReference type="SMART" id="SM00672"/>
    </source>
</evidence>
<sequence>MFAGTISFLYAWSASEEETKQLPKPPRIVTRLSFTLLLGIGFIAAGLQTNITSGHPIDLLIAKGREQHNNFLAQAHASNSLEEAVTEYKRRYKIPPPPGFDKWYEYASSRASPIIDDFDQIYSDLLPFREFTPQKLRELTHQMATNPANNIGAVSVRNGTSIPQQGVWPSHAWMVSAIATMIEPFAKYLPDMDIAFNLDDQPRVAVPWESISAIRDAAQSQAHQDLVLNIWSKDRSSRWAPLQPVDQTRKTSFSNNDGLRVFDKYVRDLCPPSSQTRTSRIWDRFRICLSCVLPHSTGQFVSDWDLANDICHQPDLAELHGVFSGPTGFVVSRELLPVFSQSSISGFSDILYPSPWNYVDNVKYEPSESYPDPDYNEKENTLFWIGSTSEGMGSKERWKGLARQRFTHLVNNNTESQISLFLPNNGPNNYTYQILDGSAPTRDLGLQTNVHVTGPIKHCGECDTQTKELGTATRVEFQSNWQYRYLFDLDGAGFSGRFLPFLQSRSLLFKAGIFRQWFDSRITPWLHFVPVDLRLHGMWSTLAYFAGVNGTILENQGAIFSLFAKSRRVEVEGHHAEGRHIAEEGRKWAEQAVRKEDMEIYFFRLLLEWGRLTDDHRDVLGFKFE</sequence>
<dbReference type="OrthoDB" id="541052at2759"/>
<dbReference type="GO" id="GO:0016740">
    <property type="term" value="F:transferase activity"/>
    <property type="evidence" value="ECO:0007669"/>
    <property type="project" value="UniProtKB-KW"/>
</dbReference>
<evidence type="ECO:0000256" key="2">
    <source>
        <dbReference type="ARBA" id="ARBA00022679"/>
    </source>
</evidence>
<feature type="domain" description="Glycosyl transferase CAP10" evidence="3">
    <location>
        <begin position="300"/>
        <end position="616"/>
    </location>
</feature>
<reference evidence="5" key="1">
    <citation type="submission" date="2017-02" db="EMBL/GenBank/DDBJ databases">
        <authorList>
            <person name="Tafer H."/>
            <person name="Lopandic K."/>
        </authorList>
    </citation>
    <scope>NUCLEOTIDE SEQUENCE [LARGE SCALE GENOMIC DNA]</scope>
    <source>
        <strain evidence="5">CBS 366.77</strain>
    </source>
</reference>
<dbReference type="InterPro" id="IPR006598">
    <property type="entry name" value="CAP10"/>
</dbReference>
<keyword evidence="5" id="KW-1185">Reference proteome</keyword>
<dbReference type="PANTHER" id="PTHR12203:SF35">
    <property type="entry name" value="PROTEIN O-GLUCOSYLTRANSFERASE 1"/>
    <property type="match status" value="1"/>
</dbReference>